<proteinExistence type="predicted"/>
<dbReference type="WBParaSite" id="GPLIN_000537200">
    <property type="protein sequence ID" value="GPLIN_000537200"/>
    <property type="gene ID" value="GPLIN_000537200"/>
</dbReference>
<organism evidence="1 2">
    <name type="scientific">Globodera pallida</name>
    <name type="common">Potato cyst nematode worm</name>
    <name type="synonym">Heterodera pallida</name>
    <dbReference type="NCBI Taxonomy" id="36090"/>
    <lineage>
        <taxon>Eukaryota</taxon>
        <taxon>Metazoa</taxon>
        <taxon>Ecdysozoa</taxon>
        <taxon>Nematoda</taxon>
        <taxon>Chromadorea</taxon>
        <taxon>Rhabditida</taxon>
        <taxon>Tylenchina</taxon>
        <taxon>Tylenchomorpha</taxon>
        <taxon>Tylenchoidea</taxon>
        <taxon>Heteroderidae</taxon>
        <taxon>Heteroderinae</taxon>
        <taxon>Globodera</taxon>
    </lineage>
</organism>
<keyword evidence="1" id="KW-1185">Reference proteome</keyword>
<accession>A0A183BXN2</accession>
<evidence type="ECO:0000313" key="1">
    <source>
        <dbReference type="Proteomes" id="UP000050741"/>
    </source>
</evidence>
<reference evidence="1" key="2">
    <citation type="submission" date="2014-05" db="EMBL/GenBank/DDBJ databases">
        <title>The genome and life-stage specific transcriptomes of Globodera pallida elucidate key aspects of plant parasitism by a cyst nematode.</title>
        <authorList>
            <person name="Cotton J.A."/>
            <person name="Lilley C.J."/>
            <person name="Jones L.M."/>
            <person name="Kikuchi T."/>
            <person name="Reid A.J."/>
            <person name="Thorpe P."/>
            <person name="Tsai I.J."/>
            <person name="Beasley H."/>
            <person name="Blok V."/>
            <person name="Cock P.J.A."/>
            <person name="Van den Akker S.E."/>
            <person name="Holroyd N."/>
            <person name="Hunt M."/>
            <person name="Mantelin S."/>
            <person name="Naghra H."/>
            <person name="Pain A."/>
            <person name="Palomares-Rius J.E."/>
            <person name="Zarowiecki M."/>
            <person name="Berriman M."/>
            <person name="Jones J.T."/>
            <person name="Urwin P.E."/>
        </authorList>
    </citation>
    <scope>NUCLEOTIDE SEQUENCE [LARGE SCALE GENOMIC DNA]</scope>
    <source>
        <strain evidence="1">Lindley</strain>
    </source>
</reference>
<protein>
    <submittedName>
        <fullName evidence="2">DUF4189 domain-containing protein</fullName>
    </submittedName>
</protein>
<reference evidence="2" key="3">
    <citation type="submission" date="2016-06" db="UniProtKB">
        <authorList>
            <consortium name="WormBaseParasite"/>
        </authorList>
    </citation>
    <scope>IDENTIFICATION</scope>
</reference>
<evidence type="ECO:0000313" key="2">
    <source>
        <dbReference type="WBParaSite" id="GPLIN_000537200"/>
    </source>
</evidence>
<dbReference type="AlphaFoldDB" id="A0A183BXN2"/>
<sequence length="113" mass="12068">MLQLCGVCLHFKCTRKGPGEEEIEPADDRQTAATAVAPSGAIGGRGWADGRTTNAGTVQFPPEAAAVEDAMEICRKRGGKNEIQNKSYSLSKLCYQLAKIDSVQLLNALNPMS</sequence>
<name>A0A183BXN2_GLOPA</name>
<dbReference type="Proteomes" id="UP000050741">
    <property type="component" value="Unassembled WGS sequence"/>
</dbReference>
<reference evidence="1" key="1">
    <citation type="submission" date="2013-12" db="EMBL/GenBank/DDBJ databases">
        <authorList>
            <person name="Aslett M."/>
        </authorList>
    </citation>
    <scope>NUCLEOTIDE SEQUENCE [LARGE SCALE GENOMIC DNA]</scope>
    <source>
        <strain evidence="1">Lindley</strain>
    </source>
</reference>